<dbReference type="RefSeq" id="WP_344376525.1">
    <property type="nucleotide sequence ID" value="NZ_BAAASQ010000014.1"/>
</dbReference>
<dbReference type="InterPro" id="IPR002477">
    <property type="entry name" value="Peptidoglycan-bd-like"/>
</dbReference>
<evidence type="ECO:0000259" key="3">
    <source>
        <dbReference type="Pfam" id="PF01471"/>
    </source>
</evidence>
<organism evidence="4 5">
    <name type="scientific">Streptomyces mauvecolor</name>
    <dbReference type="NCBI Taxonomy" id="58345"/>
    <lineage>
        <taxon>Bacteria</taxon>
        <taxon>Bacillati</taxon>
        <taxon>Actinomycetota</taxon>
        <taxon>Actinomycetes</taxon>
        <taxon>Kitasatosporales</taxon>
        <taxon>Streptomycetaceae</taxon>
        <taxon>Streptomyces</taxon>
    </lineage>
</organism>
<sequence length="514" mass="51061">MADSSTPESGIPTALDADRPDKDAGPPPGVPAPRSAEPQLPPAASALIRRQRILLIVTAGAALLSVGGLVASVFVRSPAQDAAGRRAPDPTVLTSPVQQRVLTKSVILRGTVTAGGSVNFTPVQGQSQGAAAGALLLTGIRKKAGSAVAPGDVLVEVSGRPVIALSGPVPAYRDLKPGDTGKDVGELQDALRRLGYADSDPAGTFGPRTKSAVAALYADRGYDPPNTGGPHGASDQQQLTAARQAVTTAQRAVAAARATRDGAKGAAAISAATTQLGYAEQDLATAQKTLDDLVAHTGVMLPLAEFTFVPAFPARLSAVNGAVGSAVAAPLLTIDSGRPVVTTVLTQDQKSSLREGMKVQLSAEVLGQEAKGAITALGAYTTGSSNSGQHNGSSGSGGQNGSSGGGQNGGGDTPQARAGYPLTVTPDTELPAPWLGLDVRVTVTAASSNGPVLVVPATAVSAGADGRTSVSVRAASGAQSRIPVTAGMDADGYVAVTAAPGFRLAAGDAVVVGQ</sequence>
<comment type="caution">
    <text evidence="4">The sequence shown here is derived from an EMBL/GenBank/DDBJ whole genome shotgun (WGS) entry which is preliminary data.</text>
</comment>
<keyword evidence="2" id="KW-0812">Transmembrane</keyword>
<dbReference type="EMBL" id="JBHSIZ010000041">
    <property type="protein sequence ID" value="MFC4960930.1"/>
    <property type="molecule type" value="Genomic_DNA"/>
</dbReference>
<feature type="region of interest" description="Disordered" evidence="1">
    <location>
        <begin position="1"/>
        <end position="39"/>
    </location>
</feature>
<feature type="transmembrane region" description="Helical" evidence="2">
    <location>
        <begin position="53"/>
        <end position="75"/>
    </location>
</feature>
<feature type="compositionally biased region" description="Low complexity" evidence="1">
    <location>
        <begin position="384"/>
        <end position="393"/>
    </location>
</feature>
<feature type="region of interest" description="Disordered" evidence="1">
    <location>
        <begin position="384"/>
        <end position="421"/>
    </location>
</feature>
<dbReference type="Proteomes" id="UP001595834">
    <property type="component" value="Unassembled WGS sequence"/>
</dbReference>
<dbReference type="Pfam" id="PF01471">
    <property type="entry name" value="PG_binding_1"/>
    <property type="match status" value="1"/>
</dbReference>
<protein>
    <submittedName>
        <fullName evidence="4">Peptidoglycan-binding domain-containing protein</fullName>
    </submittedName>
</protein>
<dbReference type="Gene3D" id="2.40.420.20">
    <property type="match status" value="1"/>
</dbReference>
<dbReference type="SUPFAM" id="SSF47090">
    <property type="entry name" value="PGBD-like"/>
    <property type="match status" value="1"/>
</dbReference>
<evidence type="ECO:0000313" key="5">
    <source>
        <dbReference type="Proteomes" id="UP001595834"/>
    </source>
</evidence>
<keyword evidence="2" id="KW-0472">Membrane</keyword>
<reference evidence="5" key="1">
    <citation type="journal article" date="2019" name="Int. J. Syst. Evol. Microbiol.">
        <title>The Global Catalogue of Microorganisms (GCM) 10K type strain sequencing project: providing services to taxonomists for standard genome sequencing and annotation.</title>
        <authorList>
            <consortium name="The Broad Institute Genomics Platform"/>
            <consortium name="The Broad Institute Genome Sequencing Center for Infectious Disease"/>
            <person name="Wu L."/>
            <person name="Ma J."/>
        </authorList>
    </citation>
    <scope>NUCLEOTIDE SEQUENCE [LARGE SCALE GENOMIC DNA]</scope>
    <source>
        <strain evidence="5">CCM 7224</strain>
    </source>
</reference>
<proteinExistence type="predicted"/>
<evidence type="ECO:0000256" key="1">
    <source>
        <dbReference type="SAM" id="MobiDB-lite"/>
    </source>
</evidence>
<name>A0ABV9UZY0_9ACTN</name>
<feature type="compositionally biased region" description="Gly residues" evidence="1">
    <location>
        <begin position="394"/>
        <end position="412"/>
    </location>
</feature>
<feature type="region of interest" description="Disordered" evidence="1">
    <location>
        <begin position="220"/>
        <end position="243"/>
    </location>
</feature>
<gene>
    <name evidence="4" type="ORF">ACFPFX_32000</name>
</gene>
<dbReference type="InterPro" id="IPR036366">
    <property type="entry name" value="PGBDSf"/>
</dbReference>
<feature type="domain" description="Peptidoglycan binding-like" evidence="3">
    <location>
        <begin position="180"/>
        <end position="215"/>
    </location>
</feature>
<keyword evidence="2" id="KW-1133">Transmembrane helix</keyword>
<dbReference type="Gene3D" id="1.10.101.10">
    <property type="entry name" value="PGBD-like superfamily/PGBD"/>
    <property type="match status" value="1"/>
</dbReference>
<accession>A0ABV9UZY0</accession>
<evidence type="ECO:0000256" key="2">
    <source>
        <dbReference type="SAM" id="Phobius"/>
    </source>
</evidence>
<dbReference type="InterPro" id="IPR036365">
    <property type="entry name" value="PGBD-like_sf"/>
</dbReference>
<evidence type="ECO:0000313" key="4">
    <source>
        <dbReference type="EMBL" id="MFC4960930.1"/>
    </source>
</evidence>
<keyword evidence="5" id="KW-1185">Reference proteome</keyword>